<keyword evidence="2" id="KW-1185">Reference proteome</keyword>
<sequence>MTSFFYLFSFSNRQDTGKIKKRKGAKIMAKRVIVMNFNANSEAFQAFSEVKRMHMERKIKGEQMAVITHTESGAHQFKIEDFLDFTGNNKASTGGMIGMLVGILGGPLGIMLGWFGGSMIGATRDAKEIQNAQLLFEHVSTQIGVGDTGLLLIADEEDNRPLNQLIMNQLGGEITRFDYDEVEAEIETAKKVEEKTKAQAQEDWKKSHSQSEEEQE</sequence>
<dbReference type="EMBL" id="UFYW01000001">
    <property type="protein sequence ID" value="STD82348.1"/>
    <property type="molecule type" value="Genomic_DNA"/>
</dbReference>
<proteinExistence type="predicted"/>
<dbReference type="AlphaFoldDB" id="A0A366U8F6"/>
<organism evidence="1 2">
    <name type="scientific">Enterococcus gallinarum</name>
    <dbReference type="NCBI Taxonomy" id="1353"/>
    <lineage>
        <taxon>Bacteria</taxon>
        <taxon>Bacillati</taxon>
        <taxon>Bacillota</taxon>
        <taxon>Bacilli</taxon>
        <taxon>Lactobacillales</taxon>
        <taxon>Enterococcaceae</taxon>
        <taxon>Enterococcus</taxon>
    </lineage>
</organism>
<protein>
    <submittedName>
        <fullName evidence="1">Predicted membrane protein</fullName>
    </submittedName>
</protein>
<evidence type="ECO:0000313" key="1">
    <source>
        <dbReference type="EMBL" id="STD82348.1"/>
    </source>
</evidence>
<gene>
    <name evidence="1" type="ORF">NCTC12360_00772</name>
</gene>
<accession>A0A366U8F6</accession>
<dbReference type="Proteomes" id="UP000254807">
    <property type="component" value="Unassembled WGS sequence"/>
</dbReference>
<evidence type="ECO:0000313" key="2">
    <source>
        <dbReference type="Proteomes" id="UP000254807"/>
    </source>
</evidence>
<reference evidence="1 2" key="1">
    <citation type="submission" date="2018-06" db="EMBL/GenBank/DDBJ databases">
        <authorList>
            <consortium name="Pathogen Informatics"/>
            <person name="Doyle S."/>
        </authorList>
    </citation>
    <scope>NUCLEOTIDE SEQUENCE [LARGE SCALE GENOMIC DNA]</scope>
    <source>
        <strain evidence="1 2">NCTC12360</strain>
    </source>
</reference>
<name>A0A366U8F6_ENTGA</name>